<feature type="transmembrane region" description="Helical" evidence="2">
    <location>
        <begin position="290"/>
        <end position="309"/>
    </location>
</feature>
<evidence type="ECO:0000256" key="2">
    <source>
        <dbReference type="SAM" id="Phobius"/>
    </source>
</evidence>
<organism evidence="3">
    <name type="scientific">Bionectria ochroleuca</name>
    <name type="common">Gliocladium roseum</name>
    <dbReference type="NCBI Taxonomy" id="29856"/>
    <lineage>
        <taxon>Eukaryota</taxon>
        <taxon>Fungi</taxon>
        <taxon>Dikarya</taxon>
        <taxon>Ascomycota</taxon>
        <taxon>Pezizomycotina</taxon>
        <taxon>Sordariomycetes</taxon>
        <taxon>Hypocreomycetidae</taxon>
        <taxon>Hypocreales</taxon>
        <taxon>Bionectriaceae</taxon>
        <taxon>Clonostachys</taxon>
    </lineage>
</organism>
<evidence type="ECO:0000313" key="3">
    <source>
        <dbReference type="EMBL" id="CEO53467.1"/>
    </source>
</evidence>
<reference evidence="3" key="1">
    <citation type="submission" date="2015-01" db="EMBL/GenBank/DDBJ databases">
        <authorList>
            <person name="Durling Mikael"/>
        </authorList>
    </citation>
    <scope>NUCLEOTIDE SEQUENCE</scope>
</reference>
<feature type="transmembrane region" description="Helical" evidence="2">
    <location>
        <begin position="260"/>
        <end position="284"/>
    </location>
</feature>
<keyword evidence="2" id="KW-0812">Transmembrane</keyword>
<feature type="region of interest" description="Disordered" evidence="1">
    <location>
        <begin position="1"/>
        <end position="27"/>
    </location>
</feature>
<sequence length="335" mass="36293">MPSVNAPSAGIASPTSDQNECGPDEPLGILLRSLAAAEAGQAGTEEVVPSEGARRDTQEAGQIGIDNAAPGVAAEADWGQSVFPKIFNAASLQGMDDAYRAIRVNPEHIALVGLTSTYLANKCRKQVSAAFQSGDEEALLQLIRELGDKVASQLDLAHKWHVVEGLSHLSHRDHERLAQCFATRNIVDDEWADQNGEWKKMNRKPRVEDLARSITMPVINDRFYDRIPSWLMWLFPVEEVRIGPGAVGDRMQTEGLVRTLTTALILGASIVIGTPIVVLATAAFPKPVNISVLAGSALVFFLFLVWWLPGQDSDHLLVYVLAYLAVLVNVNVGGN</sequence>
<keyword evidence="2" id="KW-1133">Transmembrane helix</keyword>
<gene>
    <name evidence="3" type="ORF">BN869_000009525_1</name>
</gene>
<proteinExistence type="predicted"/>
<name>A0A0B7KDC2_BIOOC</name>
<accession>A0A0B7KDC2</accession>
<feature type="transmembrane region" description="Helical" evidence="2">
    <location>
        <begin position="316"/>
        <end position="334"/>
    </location>
</feature>
<keyword evidence="2" id="KW-0472">Membrane</keyword>
<evidence type="ECO:0000256" key="1">
    <source>
        <dbReference type="SAM" id="MobiDB-lite"/>
    </source>
</evidence>
<dbReference type="AlphaFoldDB" id="A0A0B7KDC2"/>
<dbReference type="EMBL" id="CDPU01000035">
    <property type="protein sequence ID" value="CEO53467.1"/>
    <property type="molecule type" value="Genomic_DNA"/>
</dbReference>
<protein>
    <submittedName>
        <fullName evidence="3">Uncharacterized protein</fullName>
    </submittedName>
</protein>